<keyword evidence="2" id="KW-1185">Reference proteome</keyword>
<reference evidence="1 2" key="1">
    <citation type="submission" date="2024-07" db="EMBL/GenBank/DDBJ databases">
        <title>Characterization of a bacterium isolated from hydrolysated instant sea cucumber by whole-genome sequencing and metabolomics.</title>
        <authorList>
            <person name="Luo X."/>
            <person name="Zhang Z."/>
            <person name="Zheng Z."/>
            <person name="Zhang W."/>
            <person name="Ming T."/>
            <person name="Jiao L."/>
            <person name="Su X."/>
            <person name="Kong F."/>
            <person name="Xu J."/>
        </authorList>
    </citation>
    <scope>NUCLEOTIDE SEQUENCE [LARGE SCALE GENOMIC DNA]</scope>
    <source>
        <strain evidence="1 2">XL-2024</strain>
    </source>
</reference>
<gene>
    <name evidence="1" type="ORF">AB1300_21715</name>
</gene>
<organism evidence="1 2">
    <name type="scientific">Lysinibacillus xylanilyticus</name>
    <dbReference type="NCBI Taxonomy" id="582475"/>
    <lineage>
        <taxon>Bacteria</taxon>
        <taxon>Bacillati</taxon>
        <taxon>Bacillota</taxon>
        <taxon>Bacilli</taxon>
        <taxon>Bacillales</taxon>
        <taxon>Bacillaceae</taxon>
        <taxon>Lysinibacillus</taxon>
    </lineage>
</organism>
<comment type="caution">
    <text evidence="1">The sequence shown here is derived from an EMBL/GenBank/DDBJ whole genome shotgun (WGS) entry which is preliminary data.</text>
</comment>
<sequence>MFSVAKAKRQQQMFSVRKRSDSSKCFLCESAATAANVFCAKAQRQQQMFSARKRSDSGKCFLCESAATATITPRRNRFR</sequence>
<evidence type="ECO:0000313" key="2">
    <source>
        <dbReference type="Proteomes" id="UP001558534"/>
    </source>
</evidence>
<proteinExistence type="predicted"/>
<dbReference type="Proteomes" id="UP001558534">
    <property type="component" value="Unassembled WGS sequence"/>
</dbReference>
<dbReference type="EMBL" id="JBFRHK010000019">
    <property type="protein sequence ID" value="MEX3747716.1"/>
    <property type="molecule type" value="Genomic_DNA"/>
</dbReference>
<dbReference type="RefSeq" id="WP_368638232.1">
    <property type="nucleotide sequence ID" value="NZ_JBFRHK010000019.1"/>
</dbReference>
<evidence type="ECO:0000313" key="1">
    <source>
        <dbReference type="EMBL" id="MEX3747716.1"/>
    </source>
</evidence>
<accession>A0ABV3W3F0</accession>
<name>A0ABV3W3F0_9BACI</name>
<protein>
    <submittedName>
        <fullName evidence="1">Uncharacterized protein</fullName>
    </submittedName>
</protein>